<reference evidence="1" key="1">
    <citation type="submission" date="2021-06" db="EMBL/GenBank/DDBJ databases">
        <authorList>
            <person name="Kallberg Y."/>
            <person name="Tangrot J."/>
            <person name="Rosling A."/>
        </authorList>
    </citation>
    <scope>NUCLEOTIDE SEQUENCE</scope>
    <source>
        <strain evidence="1">AU212A</strain>
    </source>
</reference>
<dbReference type="EMBL" id="CAJVPM010002510">
    <property type="protein sequence ID" value="CAG8487625.1"/>
    <property type="molecule type" value="Genomic_DNA"/>
</dbReference>
<evidence type="ECO:0000313" key="2">
    <source>
        <dbReference type="Proteomes" id="UP000789860"/>
    </source>
</evidence>
<keyword evidence="2" id="KW-1185">Reference proteome</keyword>
<accession>A0ACA9KQR9</accession>
<protein>
    <submittedName>
        <fullName evidence="1">1751_t:CDS:1</fullName>
    </submittedName>
</protein>
<gene>
    <name evidence="1" type="ORF">SCALOS_LOCUS2697</name>
</gene>
<feature type="non-terminal residue" evidence="1">
    <location>
        <position position="1"/>
    </location>
</feature>
<organism evidence="1 2">
    <name type="scientific">Scutellospora calospora</name>
    <dbReference type="NCBI Taxonomy" id="85575"/>
    <lineage>
        <taxon>Eukaryota</taxon>
        <taxon>Fungi</taxon>
        <taxon>Fungi incertae sedis</taxon>
        <taxon>Mucoromycota</taxon>
        <taxon>Glomeromycotina</taxon>
        <taxon>Glomeromycetes</taxon>
        <taxon>Diversisporales</taxon>
        <taxon>Gigasporaceae</taxon>
        <taxon>Scutellospora</taxon>
    </lineage>
</organism>
<comment type="caution">
    <text evidence="1">The sequence shown here is derived from an EMBL/GenBank/DDBJ whole genome shotgun (WGS) entry which is preliminary data.</text>
</comment>
<dbReference type="Proteomes" id="UP000789860">
    <property type="component" value="Unassembled WGS sequence"/>
</dbReference>
<proteinExistence type="predicted"/>
<name>A0ACA9KQR9_9GLOM</name>
<sequence>NKCLLSNCNKIIDLVVFEQRFFESSSQSSRTSALAEILGDNFELDSPMAKKCVSDASNKLSKKVRKQVKKEDSPTLKKLISELTTDVSEISKVNVTYNKNAINFLQLNDNITYVESKNESTNQELIQCYYSFGNSLSMHINYYKNLKHGDLASQALVNEEVREQIGEKISNDTLHKRTEKVRKIYALFNSIFKDREKEMIVRIKTFSTSSISKLSWEEIEYIIARVIRSNQ</sequence>
<evidence type="ECO:0000313" key="1">
    <source>
        <dbReference type="EMBL" id="CAG8487625.1"/>
    </source>
</evidence>